<evidence type="ECO:0000313" key="2">
    <source>
        <dbReference type="Proteomes" id="UP000019763"/>
    </source>
</evidence>
<keyword evidence="2" id="KW-1185">Reference proteome</keyword>
<comment type="caution">
    <text evidence="1">The sequence shown here is derived from an EMBL/GenBank/DDBJ whole genome shotgun (WGS) entry which is preliminary data.</text>
</comment>
<sequence>MNWWSVETSWGSISQAYRLLLESRTEYETYARDLIDDLRLKVEATQKLVGEVPRAESNALPSEVAECMTASLIEYDESSSDGESGNPRRLAGLLSFDNYGIGLKRRKKRVLQNTMPVGQIPIPKGKEEELGRLGQRECTMENMRLVFDPRCVTHAYYGKRSLSWYIFCRCANKRRGQRGEEVQALVQPEKTFSTTAVDFCFMIFLLLATFPGFGLGDWLVQDASELNPNVTAKAVSCAMAVSLDTMNPCPTECTRFCGMTLNSGAAWSVNVTQGECAMRNSMCSAPVGLKATIDAPEKQSIERRYVGLTSTGGTTEYLPFGPLSQKDLTREGNAEVVTYHRALILGPEELKNIGDPYRLSYASVLQDSRLQPLVEGQYCGYVRVGRSTTNAWRATYDPNLSTENMTQIHYDGPLLEMRNLYRLPRSAASTNLSAPQAFAPGPFRHTPTIHQLIQQWYLRHGDDPAAPKLAVTISREYPAYQKLANPANRAKEAGIGVNTPRFVEAQADMRMRLETFTTLSWGGFKVSSICAERSNCGACVTTGFCSWCDMGGANLGDLNMWGDWFATSKSRQKDGSACGVPPHLCAMMGGEPSTASCPVSWKDEWDTFMKSDDY</sequence>
<accession>A0A023AZ78</accession>
<dbReference type="Proteomes" id="UP000019763">
    <property type="component" value="Unassembled WGS sequence"/>
</dbReference>
<proteinExistence type="predicted"/>
<dbReference type="EMBL" id="AFNH02001162">
    <property type="protein sequence ID" value="EZG43927.1"/>
    <property type="molecule type" value="Genomic_DNA"/>
</dbReference>
<dbReference type="AlphaFoldDB" id="A0A023AZ78"/>
<gene>
    <name evidence="1" type="ORF">GNI_155690</name>
</gene>
<dbReference type="GeneID" id="22915391"/>
<evidence type="ECO:0000313" key="1">
    <source>
        <dbReference type="EMBL" id="EZG43927.1"/>
    </source>
</evidence>
<name>A0A023AZ78_GRENI</name>
<protein>
    <submittedName>
        <fullName evidence="1">Uncharacterized protein</fullName>
    </submittedName>
</protein>
<organism evidence="1 2">
    <name type="scientific">Gregarina niphandrodes</name>
    <name type="common">Septate eugregarine</name>
    <dbReference type="NCBI Taxonomy" id="110365"/>
    <lineage>
        <taxon>Eukaryota</taxon>
        <taxon>Sar</taxon>
        <taxon>Alveolata</taxon>
        <taxon>Apicomplexa</taxon>
        <taxon>Conoidasida</taxon>
        <taxon>Gregarinasina</taxon>
        <taxon>Eugregarinorida</taxon>
        <taxon>Gregarinidae</taxon>
        <taxon>Gregarina</taxon>
    </lineage>
</organism>
<dbReference type="RefSeq" id="XP_011132898.1">
    <property type="nucleotide sequence ID" value="XM_011134596.1"/>
</dbReference>
<dbReference type="VEuPathDB" id="CryptoDB:GNI_155690"/>
<reference evidence="1" key="1">
    <citation type="submission" date="2013-12" db="EMBL/GenBank/DDBJ databases">
        <authorList>
            <person name="Omoto C.K."/>
            <person name="Sibley D."/>
            <person name="Venepally P."/>
            <person name="Hadjithomas M."/>
            <person name="Karamycheva S."/>
            <person name="Brunk B."/>
            <person name="Roos D."/>
            <person name="Caler E."/>
            <person name="Lorenzi H."/>
        </authorList>
    </citation>
    <scope>NUCLEOTIDE SEQUENCE</scope>
</reference>